<dbReference type="PANTHER" id="PTHR31194">
    <property type="entry name" value="SHN SHINE , DNA BINDING / TRANSCRIPTION FACTOR"/>
    <property type="match status" value="1"/>
</dbReference>
<dbReference type="InterPro" id="IPR001471">
    <property type="entry name" value="AP2/ERF_dom"/>
</dbReference>
<feature type="domain" description="AP2/ERF" evidence="7">
    <location>
        <begin position="10"/>
        <end position="66"/>
    </location>
</feature>
<dbReference type="GO" id="GO:0003700">
    <property type="term" value="F:DNA-binding transcription factor activity"/>
    <property type="evidence" value="ECO:0007669"/>
    <property type="project" value="InterPro"/>
</dbReference>
<evidence type="ECO:0000313" key="8">
    <source>
        <dbReference type="EMBL" id="SPT19712.1"/>
    </source>
</evidence>
<evidence type="ECO:0000313" key="9">
    <source>
        <dbReference type="Proteomes" id="UP000280104"/>
    </source>
</evidence>
<dbReference type="PANTHER" id="PTHR31194:SF189">
    <property type="entry name" value="AP2_ERF DOMAIN-CONTAINING PROTEIN"/>
    <property type="match status" value="1"/>
</dbReference>
<dbReference type="SMART" id="SM00380">
    <property type="entry name" value="AP2"/>
    <property type="match status" value="1"/>
</dbReference>
<evidence type="ECO:0000256" key="6">
    <source>
        <dbReference type="SAM" id="MobiDB-lite"/>
    </source>
</evidence>
<keyword evidence="3" id="KW-0238">DNA-binding</keyword>
<dbReference type="InterPro" id="IPR036955">
    <property type="entry name" value="AP2/ERF_dom_sf"/>
</dbReference>
<evidence type="ECO:0000256" key="1">
    <source>
        <dbReference type="ARBA" id="ARBA00004123"/>
    </source>
</evidence>
<keyword evidence="5" id="KW-0539">Nucleus</keyword>
<dbReference type="AlphaFoldDB" id="A0A7H4LM74"/>
<evidence type="ECO:0000256" key="2">
    <source>
        <dbReference type="ARBA" id="ARBA00023015"/>
    </source>
</evidence>
<dbReference type="InterPro" id="IPR050913">
    <property type="entry name" value="AP2/ERF_ERF"/>
</dbReference>
<evidence type="ECO:0000256" key="3">
    <source>
        <dbReference type="ARBA" id="ARBA00023125"/>
    </source>
</evidence>
<accession>A0A7H4LM74</accession>
<name>A0A7H4LM74_WHEAT</name>
<sequence length="194" mass="22643">MPPRRRGVSGYRGVRVRPSGTYSTSIRLGGGVRLGLRTFDTVQDGAHAYDAAAWRLWRSRWDMNFTDVATPERAQELAPLPRLITDEDRRKNHRRESRLSLDEEAMALWRQCFPQDIINEEQFFAERRAERKERRKERAAYREDKRTRKAVAKYNIALGDASSWDSRDERFLDTYAPTSEEDITEAESESANDE</sequence>
<organism evidence="8 9">
    <name type="scientific">Triticum aestivum</name>
    <name type="common">Wheat</name>
    <dbReference type="NCBI Taxonomy" id="4565"/>
    <lineage>
        <taxon>Eukaryota</taxon>
        <taxon>Viridiplantae</taxon>
        <taxon>Streptophyta</taxon>
        <taxon>Embryophyta</taxon>
        <taxon>Tracheophyta</taxon>
        <taxon>Spermatophyta</taxon>
        <taxon>Magnoliopsida</taxon>
        <taxon>Liliopsida</taxon>
        <taxon>Poales</taxon>
        <taxon>Poaceae</taxon>
        <taxon>BOP clade</taxon>
        <taxon>Pooideae</taxon>
        <taxon>Triticodae</taxon>
        <taxon>Triticeae</taxon>
        <taxon>Triticinae</taxon>
        <taxon>Triticum</taxon>
    </lineage>
</organism>
<dbReference type="CDD" id="cd00018">
    <property type="entry name" value="AP2"/>
    <property type="match status" value="1"/>
</dbReference>
<keyword evidence="4" id="KW-0804">Transcription</keyword>
<proteinExistence type="predicted"/>
<reference evidence="8 9" key="1">
    <citation type="submission" date="2018-05" db="EMBL/GenBank/DDBJ databases">
        <authorList>
            <person name="Thind KAUR A."/>
        </authorList>
    </citation>
    <scope>NUCLEOTIDE SEQUENCE [LARGE SCALE GENOMIC DNA]</scope>
</reference>
<keyword evidence="2" id="KW-0805">Transcription regulation</keyword>
<dbReference type="EMBL" id="LS480641">
    <property type="protein sequence ID" value="SPT19712.1"/>
    <property type="molecule type" value="Genomic_DNA"/>
</dbReference>
<dbReference type="InterPro" id="IPR016177">
    <property type="entry name" value="DNA-bd_dom_sf"/>
</dbReference>
<dbReference type="Gene3D" id="3.30.730.10">
    <property type="entry name" value="AP2/ERF domain"/>
    <property type="match status" value="1"/>
</dbReference>
<dbReference type="GO" id="GO:0003677">
    <property type="term" value="F:DNA binding"/>
    <property type="evidence" value="ECO:0007669"/>
    <property type="project" value="UniProtKB-KW"/>
</dbReference>
<protein>
    <recommendedName>
        <fullName evidence="7">AP2/ERF domain-containing protein</fullName>
    </recommendedName>
</protein>
<evidence type="ECO:0000256" key="4">
    <source>
        <dbReference type="ARBA" id="ARBA00023163"/>
    </source>
</evidence>
<dbReference type="Proteomes" id="UP000280104">
    <property type="component" value="Chromosome II"/>
</dbReference>
<feature type="compositionally biased region" description="Acidic residues" evidence="6">
    <location>
        <begin position="179"/>
        <end position="194"/>
    </location>
</feature>
<feature type="region of interest" description="Disordered" evidence="6">
    <location>
        <begin position="172"/>
        <end position="194"/>
    </location>
</feature>
<dbReference type="PROSITE" id="PS51032">
    <property type="entry name" value="AP2_ERF"/>
    <property type="match status" value="1"/>
</dbReference>
<dbReference type="SUPFAM" id="SSF54171">
    <property type="entry name" value="DNA-binding domain"/>
    <property type="match status" value="1"/>
</dbReference>
<dbReference type="GO" id="GO:0005634">
    <property type="term" value="C:nucleus"/>
    <property type="evidence" value="ECO:0007669"/>
    <property type="project" value="UniProtKB-SubCell"/>
</dbReference>
<comment type="subcellular location">
    <subcellularLocation>
        <location evidence="1">Nucleus</location>
    </subcellularLocation>
</comment>
<evidence type="ECO:0000256" key="5">
    <source>
        <dbReference type="ARBA" id="ARBA00023242"/>
    </source>
</evidence>
<evidence type="ECO:0000259" key="7">
    <source>
        <dbReference type="PROSITE" id="PS51032"/>
    </source>
</evidence>
<gene>
    <name evidence="8" type="ORF">CAMPLR22A2D_LOCUS4336</name>
</gene>